<evidence type="ECO:0008006" key="5">
    <source>
        <dbReference type="Google" id="ProtNLM"/>
    </source>
</evidence>
<evidence type="ECO:0000313" key="2">
    <source>
        <dbReference type="EMBL" id="ELU16482.1"/>
    </source>
</evidence>
<dbReference type="OrthoDB" id="10266592at2759"/>
<reference evidence="3" key="3">
    <citation type="submission" date="2015-06" db="UniProtKB">
        <authorList>
            <consortium name="EnsemblMetazoa"/>
        </authorList>
    </citation>
    <scope>IDENTIFICATION</scope>
</reference>
<reference evidence="4" key="1">
    <citation type="submission" date="2012-12" db="EMBL/GenBank/DDBJ databases">
        <authorList>
            <person name="Hellsten U."/>
            <person name="Grimwood J."/>
            <person name="Chapman J.A."/>
            <person name="Shapiro H."/>
            <person name="Aerts A."/>
            <person name="Otillar R.P."/>
            <person name="Terry A.Y."/>
            <person name="Boore J.L."/>
            <person name="Simakov O."/>
            <person name="Marletaz F."/>
            <person name="Cho S.-J."/>
            <person name="Edsinger-Gonzales E."/>
            <person name="Havlak P."/>
            <person name="Kuo D.-H."/>
            <person name="Larsson T."/>
            <person name="Lv J."/>
            <person name="Arendt D."/>
            <person name="Savage R."/>
            <person name="Osoegawa K."/>
            <person name="de Jong P."/>
            <person name="Lindberg D.R."/>
            <person name="Seaver E.C."/>
            <person name="Weisblat D.A."/>
            <person name="Putnam N.H."/>
            <person name="Grigoriev I.V."/>
            <person name="Rokhsar D.S."/>
        </authorList>
    </citation>
    <scope>NUCLEOTIDE SEQUENCE</scope>
    <source>
        <strain evidence="4">I ESC-2004</strain>
    </source>
</reference>
<dbReference type="AlphaFoldDB" id="R7VD30"/>
<dbReference type="EnsemblMetazoa" id="CapteT216922">
    <property type="protein sequence ID" value="CapteP216922"/>
    <property type="gene ID" value="CapteG216922"/>
</dbReference>
<evidence type="ECO:0000313" key="4">
    <source>
        <dbReference type="Proteomes" id="UP000014760"/>
    </source>
</evidence>
<evidence type="ECO:0000256" key="1">
    <source>
        <dbReference type="SAM" id="SignalP"/>
    </source>
</evidence>
<protein>
    <recommendedName>
        <fullName evidence="5">Alpha-galactosidase</fullName>
    </recommendedName>
</protein>
<accession>R7VD30</accession>
<proteinExistence type="predicted"/>
<keyword evidence="4" id="KW-1185">Reference proteome</keyword>
<reference evidence="2 4" key="2">
    <citation type="journal article" date="2013" name="Nature">
        <title>Insights into bilaterian evolution from three spiralian genomes.</title>
        <authorList>
            <person name="Simakov O."/>
            <person name="Marletaz F."/>
            <person name="Cho S.J."/>
            <person name="Edsinger-Gonzales E."/>
            <person name="Havlak P."/>
            <person name="Hellsten U."/>
            <person name="Kuo D.H."/>
            <person name="Larsson T."/>
            <person name="Lv J."/>
            <person name="Arendt D."/>
            <person name="Savage R."/>
            <person name="Osoegawa K."/>
            <person name="de Jong P."/>
            <person name="Grimwood J."/>
            <person name="Chapman J.A."/>
            <person name="Shapiro H."/>
            <person name="Aerts A."/>
            <person name="Otillar R.P."/>
            <person name="Terry A.Y."/>
            <person name="Boore J.L."/>
            <person name="Grigoriev I.V."/>
            <person name="Lindberg D.R."/>
            <person name="Seaver E.C."/>
            <person name="Weisblat D.A."/>
            <person name="Putnam N.H."/>
            <person name="Rokhsar D.S."/>
        </authorList>
    </citation>
    <scope>NUCLEOTIDE SEQUENCE</scope>
    <source>
        <strain evidence="2 4">I ESC-2004</strain>
    </source>
</reference>
<evidence type="ECO:0000313" key="3">
    <source>
        <dbReference type="EnsemblMetazoa" id="CapteP216922"/>
    </source>
</evidence>
<gene>
    <name evidence="2" type="ORF">CAPTEDRAFT_216922</name>
</gene>
<feature type="signal peptide" evidence="1">
    <location>
        <begin position="1"/>
        <end position="17"/>
    </location>
</feature>
<keyword evidence="1" id="KW-0732">Signal</keyword>
<dbReference type="OMA" id="GYREVNF"/>
<dbReference type="HOGENOM" id="CLU_013281_0_0_1"/>
<dbReference type="EMBL" id="AMQN01017448">
    <property type="status" value="NOT_ANNOTATED_CDS"/>
    <property type="molecule type" value="Genomic_DNA"/>
</dbReference>
<feature type="chain" id="PRO_5008788916" description="Alpha-galactosidase" evidence="1">
    <location>
        <begin position="18"/>
        <end position="711"/>
    </location>
</feature>
<sequence length="711" mass="81924">MGHYVMVFLALIGLGHSIPDWLTTDITMTTELTKTERGTLRLTNGIIYREFTMMPDFGTLDFYSKEKQSSVLRALSPEAVITIGDHQYNISGLEGKIPRAYLNRTALASALTVNTNSFHYVTHRTMQPEAPYKYKPRRGAPKDLAWPPRGLRLDVMFRAPSSAPKEHQNVKVVVHFEMYDGIPLLAKWLSVYYGDHWANTDRATLEVSIDVIEQLAVNWQWSEQGYNWMDVQTDQPHNREVIWDTDPSQTEMPGSFEPRLICRYSHPSKLPLDQPLDSFRVHEMLHGSSSPERIGLAKRRRLRLLAPQTQENPIFFHMVDSNSLAVRKLIDQMEEVGFEMLIYSFKSGFDFESTNETYIENLAQDVAYANSKGIEVGGHDLLVWDKDKEGFPSKWVADTKSSYHGACMASGWYDHILEQYTSIMKRTGMTMIEADGPYPGYGCYSSNHSYHKGYQDSVYMQTKLQGQFFKVLHERGVYINQPDAYFFYGANKAVMGYKESQYALPRWQDLSVSRQGMFDDTFQFTPTIGWMIVPLVDYKTQAGADGMFEPLSENIKSYEWALAQYLGAGVAACYRGFRLYDTNETKVVVKKWVDFYKKYREILSSDIIHVRRPDMQSLDCFMHVNHRLSHRALAMVFNPTLHTQAMNLTLPLYYTGLNDKALIRREEGQLVEFLLNRDYKMEVEVELEPLEITWFVVEQSDSFCGNSLFVG</sequence>
<name>R7VD30_CAPTE</name>
<dbReference type="EMBL" id="KB293132">
    <property type="protein sequence ID" value="ELU16482.1"/>
    <property type="molecule type" value="Genomic_DNA"/>
</dbReference>
<organism evidence="2">
    <name type="scientific">Capitella teleta</name>
    <name type="common">Polychaete worm</name>
    <dbReference type="NCBI Taxonomy" id="283909"/>
    <lineage>
        <taxon>Eukaryota</taxon>
        <taxon>Metazoa</taxon>
        <taxon>Spiralia</taxon>
        <taxon>Lophotrochozoa</taxon>
        <taxon>Annelida</taxon>
        <taxon>Polychaeta</taxon>
        <taxon>Sedentaria</taxon>
        <taxon>Scolecida</taxon>
        <taxon>Capitellidae</taxon>
        <taxon>Capitella</taxon>
    </lineage>
</organism>
<dbReference type="Proteomes" id="UP000014760">
    <property type="component" value="Unassembled WGS sequence"/>
</dbReference>